<comment type="caution">
    <text evidence="1">The sequence shown here is derived from an EMBL/GenBank/DDBJ whole genome shotgun (WGS) entry which is preliminary data.</text>
</comment>
<proteinExistence type="predicted"/>
<feature type="non-terminal residue" evidence="1">
    <location>
        <position position="1"/>
    </location>
</feature>
<evidence type="ECO:0000313" key="2">
    <source>
        <dbReference type="Proteomes" id="UP000324800"/>
    </source>
</evidence>
<reference evidence="1 2" key="1">
    <citation type="submission" date="2019-03" db="EMBL/GenBank/DDBJ databases">
        <title>Single cell metagenomics reveals metabolic interactions within the superorganism composed of flagellate Streblomastix strix and complex community of Bacteroidetes bacteria on its surface.</title>
        <authorList>
            <person name="Treitli S.C."/>
            <person name="Kolisko M."/>
            <person name="Husnik F."/>
            <person name="Keeling P."/>
            <person name="Hampl V."/>
        </authorList>
    </citation>
    <scope>NUCLEOTIDE SEQUENCE [LARGE SCALE GENOMIC DNA]</scope>
    <source>
        <strain evidence="1">ST1C</strain>
    </source>
</reference>
<evidence type="ECO:0000313" key="1">
    <source>
        <dbReference type="EMBL" id="KAA6320451.1"/>
    </source>
</evidence>
<dbReference type="EMBL" id="SNRW01045545">
    <property type="protein sequence ID" value="KAA6320451.1"/>
    <property type="molecule type" value="Genomic_DNA"/>
</dbReference>
<name>A0A5J4QHQ9_9EUKA</name>
<dbReference type="Proteomes" id="UP000324800">
    <property type="component" value="Unassembled WGS sequence"/>
</dbReference>
<accession>A0A5J4QHQ9</accession>
<gene>
    <name evidence="1" type="ORF">EZS28_054680</name>
</gene>
<sequence>YDIGCGIYEAEGGDGALLIGSGG</sequence>
<organism evidence="1 2">
    <name type="scientific">Streblomastix strix</name>
    <dbReference type="NCBI Taxonomy" id="222440"/>
    <lineage>
        <taxon>Eukaryota</taxon>
        <taxon>Metamonada</taxon>
        <taxon>Preaxostyla</taxon>
        <taxon>Oxymonadida</taxon>
        <taxon>Streblomastigidae</taxon>
        <taxon>Streblomastix</taxon>
    </lineage>
</organism>
<dbReference type="AlphaFoldDB" id="A0A5J4QHQ9"/>
<protein>
    <submittedName>
        <fullName evidence="1">Uncharacterized protein</fullName>
    </submittedName>
</protein>